<dbReference type="EMBL" id="UFQT01001638">
    <property type="protein sequence ID" value="SSX31272.1"/>
    <property type="molecule type" value="Genomic_DNA"/>
</dbReference>
<dbReference type="PANTHER" id="PTHR46239">
    <property type="entry name" value="DNA REPAIR PROTEIN RAD51 HOMOLOG 3 RAD51C"/>
    <property type="match status" value="1"/>
</dbReference>
<evidence type="ECO:0000256" key="4">
    <source>
        <dbReference type="ARBA" id="ARBA00022840"/>
    </source>
</evidence>
<evidence type="ECO:0000256" key="2">
    <source>
        <dbReference type="ARBA" id="ARBA00022741"/>
    </source>
</evidence>
<dbReference type="EMBL" id="UFQS01001638">
    <property type="protein sequence ID" value="SSX11707.1"/>
    <property type="molecule type" value="Genomic_DNA"/>
</dbReference>
<dbReference type="InterPro" id="IPR052093">
    <property type="entry name" value="HR_Repair_Mediator"/>
</dbReference>
<keyword evidence="4" id="KW-0067">ATP-binding</keyword>
<dbReference type="InterPro" id="IPR020588">
    <property type="entry name" value="RecA_ATP-bd"/>
</dbReference>
<feature type="domain" description="RecA family profile 1" evidence="8">
    <location>
        <begin position="20"/>
        <end position="198"/>
    </location>
</feature>
<dbReference type="GO" id="GO:0005657">
    <property type="term" value="C:replication fork"/>
    <property type="evidence" value="ECO:0007669"/>
    <property type="project" value="TreeGrafter"/>
</dbReference>
<proteinExistence type="predicted"/>
<keyword evidence="2" id="KW-0547">Nucleotide-binding</keyword>
<dbReference type="PANTHER" id="PTHR46239:SF1">
    <property type="entry name" value="DNA REPAIR PROTEIN RAD51 HOMOLOG 3"/>
    <property type="match status" value="1"/>
</dbReference>
<evidence type="ECO:0000256" key="7">
    <source>
        <dbReference type="ARBA" id="ARBA00040674"/>
    </source>
</evidence>
<dbReference type="GO" id="GO:0033063">
    <property type="term" value="C:Rad51B-Rad51C-Rad51D-XRCC2 complex"/>
    <property type="evidence" value="ECO:0007669"/>
    <property type="project" value="TreeGrafter"/>
</dbReference>
<dbReference type="GO" id="GO:0008821">
    <property type="term" value="F:crossover junction DNA endonuclease activity"/>
    <property type="evidence" value="ECO:0007669"/>
    <property type="project" value="TreeGrafter"/>
</dbReference>
<dbReference type="GO" id="GO:0140664">
    <property type="term" value="F:ATP-dependent DNA damage sensor activity"/>
    <property type="evidence" value="ECO:0007669"/>
    <property type="project" value="InterPro"/>
</dbReference>
<dbReference type="Pfam" id="PF08423">
    <property type="entry name" value="Rad51"/>
    <property type="match status" value="1"/>
</dbReference>
<dbReference type="GO" id="GO:0005524">
    <property type="term" value="F:ATP binding"/>
    <property type="evidence" value="ECO:0007669"/>
    <property type="project" value="UniProtKB-KW"/>
</dbReference>
<evidence type="ECO:0000256" key="3">
    <source>
        <dbReference type="ARBA" id="ARBA00022763"/>
    </source>
</evidence>
<evidence type="ECO:0000313" key="10">
    <source>
        <dbReference type="EMBL" id="SSX31272.1"/>
    </source>
</evidence>
<comment type="subcellular location">
    <subcellularLocation>
        <location evidence="1">Nucleus</location>
    </subcellularLocation>
</comment>
<dbReference type="OMA" id="IRTEICG"/>
<dbReference type="SUPFAM" id="SSF52540">
    <property type="entry name" value="P-loop containing nucleoside triphosphate hydrolases"/>
    <property type="match status" value="1"/>
</dbReference>
<gene>
    <name evidence="9" type="primary">CSON003483</name>
</gene>
<dbReference type="GO" id="GO:0000707">
    <property type="term" value="P:meiotic DNA recombinase assembly"/>
    <property type="evidence" value="ECO:0007669"/>
    <property type="project" value="TreeGrafter"/>
</dbReference>
<accession>A0A336L5S7</accession>
<sequence length="263" mass="30016">MFKDNETLYSLLTKDISGDEKQCINFGCQKLDELLGRPNVYGVQRGIITEFTGFPGSGKTTVCLQLCVDAILNGKKAIFIDTKGGFNVNRFKDILAAQMKLRDSITLTMDEMLSNLFVIHLTETEQFFNFIDNALRHLLIENPTITIVSIDLFPFLLKTIKAEYRDKLRRYRIVHSLVSTLQELAVEFNFAVVLTNDFTTTFNPKTNFSKFISSLGSHFSTRIGQRILLSKNATENKYYANLEKSQYNRSQSVEFQITNNGIE</sequence>
<keyword evidence="3" id="KW-0227">DNA damage</keyword>
<dbReference type="AlphaFoldDB" id="A0A336L5S7"/>
<dbReference type="Gene3D" id="3.40.50.300">
    <property type="entry name" value="P-loop containing nucleotide triphosphate hydrolases"/>
    <property type="match status" value="1"/>
</dbReference>
<organism evidence="9">
    <name type="scientific">Culicoides sonorensis</name>
    <name type="common">Biting midge</name>
    <dbReference type="NCBI Taxonomy" id="179676"/>
    <lineage>
        <taxon>Eukaryota</taxon>
        <taxon>Metazoa</taxon>
        <taxon>Ecdysozoa</taxon>
        <taxon>Arthropoda</taxon>
        <taxon>Hexapoda</taxon>
        <taxon>Insecta</taxon>
        <taxon>Pterygota</taxon>
        <taxon>Neoptera</taxon>
        <taxon>Endopterygota</taxon>
        <taxon>Diptera</taxon>
        <taxon>Nematocera</taxon>
        <taxon>Chironomoidea</taxon>
        <taxon>Ceratopogonidae</taxon>
        <taxon>Ceratopogoninae</taxon>
        <taxon>Culicoides</taxon>
        <taxon>Monoculicoides</taxon>
    </lineage>
</organism>
<keyword evidence="6" id="KW-0539">Nucleus</keyword>
<dbReference type="GO" id="GO:0000400">
    <property type="term" value="F:four-way junction DNA binding"/>
    <property type="evidence" value="ECO:0007669"/>
    <property type="project" value="TreeGrafter"/>
</dbReference>
<evidence type="ECO:0000256" key="1">
    <source>
        <dbReference type="ARBA" id="ARBA00004123"/>
    </source>
</evidence>
<dbReference type="InterPro" id="IPR013632">
    <property type="entry name" value="Rad51_C"/>
</dbReference>
<evidence type="ECO:0000313" key="9">
    <source>
        <dbReference type="EMBL" id="SSX11707.1"/>
    </source>
</evidence>
<keyword evidence="5" id="KW-0234">DNA repair</keyword>
<reference evidence="10" key="2">
    <citation type="submission" date="2018-07" db="EMBL/GenBank/DDBJ databases">
        <authorList>
            <person name="Quirk P.G."/>
            <person name="Krulwich T.A."/>
        </authorList>
    </citation>
    <scope>NUCLEOTIDE SEQUENCE</scope>
</reference>
<name>A0A336L5S7_CULSO</name>
<evidence type="ECO:0000256" key="6">
    <source>
        <dbReference type="ARBA" id="ARBA00023242"/>
    </source>
</evidence>
<dbReference type="InterPro" id="IPR027417">
    <property type="entry name" value="P-loop_NTPase"/>
</dbReference>
<dbReference type="GO" id="GO:0033065">
    <property type="term" value="C:Rad51C-XRCC3 complex"/>
    <property type="evidence" value="ECO:0007669"/>
    <property type="project" value="TreeGrafter"/>
</dbReference>
<dbReference type="GO" id="GO:0007131">
    <property type="term" value="P:reciprocal meiotic recombination"/>
    <property type="evidence" value="ECO:0007669"/>
    <property type="project" value="TreeGrafter"/>
</dbReference>
<protein>
    <recommendedName>
        <fullName evidence="7">DNA repair protein RAD51 homolog 3</fullName>
    </recommendedName>
</protein>
<dbReference type="PROSITE" id="PS50162">
    <property type="entry name" value="RECA_2"/>
    <property type="match status" value="1"/>
</dbReference>
<reference evidence="9" key="1">
    <citation type="submission" date="2018-04" db="EMBL/GenBank/DDBJ databases">
        <authorList>
            <person name="Go L.Y."/>
            <person name="Mitchell J.A."/>
        </authorList>
    </citation>
    <scope>NUCLEOTIDE SEQUENCE</scope>
    <source>
        <tissue evidence="9">Whole organism</tissue>
    </source>
</reference>
<evidence type="ECO:0000256" key="5">
    <source>
        <dbReference type="ARBA" id="ARBA00023204"/>
    </source>
</evidence>
<dbReference type="VEuPathDB" id="VectorBase:CSON003483"/>
<evidence type="ECO:0000259" key="8">
    <source>
        <dbReference type="PROSITE" id="PS50162"/>
    </source>
</evidence>